<reference evidence="3" key="1">
    <citation type="submission" date="2020-10" db="EMBL/GenBank/DDBJ databases">
        <title>Connecting structure to function with the recovery of over 1000 high-quality activated sludge metagenome-assembled genomes encoding full-length rRNA genes using long-read sequencing.</title>
        <authorList>
            <person name="Singleton C.M."/>
            <person name="Petriglieri F."/>
            <person name="Kristensen J.M."/>
            <person name="Kirkegaard R.H."/>
            <person name="Michaelsen T.Y."/>
            <person name="Andersen M.H."/>
            <person name="Karst S.M."/>
            <person name="Dueholm M.S."/>
            <person name="Nielsen P.H."/>
            <person name="Albertsen M."/>
        </authorList>
    </citation>
    <scope>NUCLEOTIDE SEQUENCE</scope>
    <source>
        <strain evidence="3">Ribe_18-Q3-R11-54_MAXAC.001</strain>
    </source>
</reference>
<evidence type="ECO:0000313" key="4">
    <source>
        <dbReference type="Proteomes" id="UP000886632"/>
    </source>
</evidence>
<dbReference type="InterPro" id="IPR052712">
    <property type="entry name" value="Acid_resist_chaperone_HdeD"/>
</dbReference>
<keyword evidence="1" id="KW-0812">Transmembrane</keyword>
<dbReference type="Pfam" id="PF03729">
    <property type="entry name" value="DUF308"/>
    <property type="match status" value="2"/>
</dbReference>
<dbReference type="EMBL" id="JADKGK010000012">
    <property type="protein sequence ID" value="MBL0003469.1"/>
    <property type="molecule type" value="Genomic_DNA"/>
</dbReference>
<feature type="transmembrane region" description="Helical" evidence="1">
    <location>
        <begin position="257"/>
        <end position="277"/>
    </location>
</feature>
<feature type="transmembrane region" description="Helical" evidence="1">
    <location>
        <begin position="196"/>
        <end position="215"/>
    </location>
</feature>
<protein>
    <submittedName>
        <fullName evidence="3">Alpha/beta hydrolase fold domain-containing protein</fullName>
    </submittedName>
</protein>
<dbReference type="InterPro" id="IPR029058">
    <property type="entry name" value="AB_hydrolase_fold"/>
</dbReference>
<evidence type="ECO:0000313" key="3">
    <source>
        <dbReference type="EMBL" id="MBL0003469.1"/>
    </source>
</evidence>
<comment type="caution">
    <text evidence="3">The sequence shown here is derived from an EMBL/GenBank/DDBJ whole genome shotgun (WGS) entry which is preliminary data.</text>
</comment>
<gene>
    <name evidence="3" type="ORF">IPP00_05615</name>
</gene>
<feature type="transmembrane region" description="Helical" evidence="1">
    <location>
        <begin position="143"/>
        <end position="162"/>
    </location>
</feature>
<dbReference type="InterPro" id="IPR005325">
    <property type="entry name" value="DUF308_memb"/>
</dbReference>
<keyword evidence="1" id="KW-0472">Membrane</keyword>
<proteinExistence type="predicted"/>
<organism evidence="3 4">
    <name type="scientific">Candidatus Phosphoribacter hodrii</name>
    <dbReference type="NCBI Taxonomy" id="2953743"/>
    <lineage>
        <taxon>Bacteria</taxon>
        <taxon>Bacillati</taxon>
        <taxon>Actinomycetota</taxon>
        <taxon>Actinomycetes</taxon>
        <taxon>Micrococcales</taxon>
        <taxon>Dermatophilaceae</taxon>
        <taxon>Candidatus Phosphoribacter</taxon>
    </lineage>
</organism>
<accession>A0A9D7T6C3</accession>
<keyword evidence="1" id="KW-1133">Transmembrane helix</keyword>
<dbReference type="InterPro" id="IPR013094">
    <property type="entry name" value="AB_hydrolase_3"/>
</dbReference>
<feature type="domain" description="Alpha/beta hydrolase fold-3" evidence="2">
    <location>
        <begin position="1"/>
        <end position="115"/>
    </location>
</feature>
<evidence type="ECO:0000256" key="1">
    <source>
        <dbReference type="SAM" id="Phobius"/>
    </source>
</evidence>
<name>A0A9D7T6C3_9MICO</name>
<dbReference type="Gene3D" id="3.40.50.1820">
    <property type="entry name" value="alpha/beta hydrolase"/>
    <property type="match status" value="1"/>
</dbReference>
<dbReference type="PANTHER" id="PTHR34989:SF1">
    <property type="entry name" value="PROTEIN HDED"/>
    <property type="match status" value="1"/>
</dbReference>
<dbReference type="SUPFAM" id="SSF53474">
    <property type="entry name" value="alpha/beta-Hydrolases"/>
    <property type="match status" value="1"/>
</dbReference>
<feature type="transmembrane region" description="Helical" evidence="1">
    <location>
        <begin position="168"/>
        <end position="189"/>
    </location>
</feature>
<keyword evidence="3" id="KW-0378">Hydrolase</keyword>
<dbReference type="PANTHER" id="PTHR34989">
    <property type="entry name" value="PROTEIN HDED"/>
    <property type="match status" value="1"/>
</dbReference>
<dbReference type="Proteomes" id="UP000886632">
    <property type="component" value="Unassembled WGS sequence"/>
</dbReference>
<dbReference type="GO" id="GO:0016787">
    <property type="term" value="F:hydrolase activity"/>
    <property type="evidence" value="ECO:0007669"/>
    <property type="project" value="UniProtKB-KW"/>
</dbReference>
<dbReference type="AlphaFoldDB" id="A0A9D7T6C3"/>
<sequence length="313" mass="32547">MGDSAGGGMAVAVAQTLRDNGVGAPRLVLFAPWVDATMSHELVDAVAARDPMLSVPRLVRAGELYAGALRTDHPLVSPINGRFDGLGPMTIFVGTRDLLLHDSRRLRDLASGAGVLLIGGSIVSSQAPSPTPFGGLIRKSWQVLLVLSIVEIVLGIVVMAWPGATLRIVGVFFGIFLVVSGISECVVGLSTPLMSGSFRLLNVIAGVLSFILGILCFRDGLGSLAVLGVWVGAGWLMTGFSRLFTFGSLESMPGRSWAIAGAVITILAGIMAIVYPISSVVTLALLGGIALLVVGIVGLVHAIQWKSTVNAIR</sequence>
<feature type="transmembrane region" description="Helical" evidence="1">
    <location>
        <begin position="221"/>
        <end position="245"/>
    </location>
</feature>
<dbReference type="Pfam" id="PF07859">
    <property type="entry name" value="Abhydrolase_3"/>
    <property type="match status" value="1"/>
</dbReference>
<dbReference type="GO" id="GO:0005886">
    <property type="term" value="C:plasma membrane"/>
    <property type="evidence" value="ECO:0007669"/>
    <property type="project" value="TreeGrafter"/>
</dbReference>
<feature type="transmembrane region" description="Helical" evidence="1">
    <location>
        <begin position="283"/>
        <end position="303"/>
    </location>
</feature>
<evidence type="ECO:0000259" key="2">
    <source>
        <dbReference type="Pfam" id="PF07859"/>
    </source>
</evidence>